<dbReference type="Proteomes" id="UP000295497">
    <property type="component" value="Chromosome"/>
</dbReference>
<accession>A0A4V0NHK8</accession>
<keyword evidence="1" id="KW-0732">Signal</keyword>
<name>A0A4V0NHK8_SORCE</name>
<dbReference type="AlphaFoldDB" id="A0A4V0NHK8"/>
<proteinExistence type="predicted"/>
<reference evidence="2 3" key="1">
    <citation type="submission" date="2015-09" db="EMBL/GenBank/DDBJ databases">
        <title>Sorangium comparison.</title>
        <authorList>
            <person name="Zaburannyi N."/>
            <person name="Bunk B."/>
            <person name="Overmann J."/>
            <person name="Mueller R."/>
        </authorList>
    </citation>
    <scope>NUCLEOTIDE SEQUENCE [LARGE SCALE GENOMIC DNA]</scope>
    <source>
        <strain evidence="2 3">So ce836</strain>
    </source>
</reference>
<dbReference type="RefSeq" id="WP_237244636.1">
    <property type="nucleotide sequence ID" value="NZ_CP012672.1"/>
</dbReference>
<dbReference type="EMBL" id="CP012672">
    <property type="protein sequence ID" value="AUX37022.1"/>
    <property type="molecule type" value="Genomic_DNA"/>
</dbReference>
<evidence type="ECO:0000313" key="3">
    <source>
        <dbReference type="Proteomes" id="UP000295497"/>
    </source>
</evidence>
<protein>
    <recommendedName>
        <fullName evidence="4">Secreted protein</fullName>
    </recommendedName>
</protein>
<feature type="signal peptide" evidence="1">
    <location>
        <begin position="1"/>
        <end position="27"/>
    </location>
</feature>
<feature type="chain" id="PRO_5020721465" description="Secreted protein" evidence="1">
    <location>
        <begin position="28"/>
        <end position="227"/>
    </location>
</feature>
<sequence>MNGPAVRLTLVCALVASALVPSGDASACGGVEILPAIDHRVMGVAQAEQALRDGRITAAAGSVIRMFPEIRRISHDKDPLLNRAFRVLAVATARAGGALDVRPEVPRELLETWGGASAEERKANVDWSIRALRRLNEHRKGDPALQTDLGEALARSPEHRGEALQLLGGLAEKDLLASPEAYAALARLRALSGDAAGHDAAASRCEAMAKDAALCRTSRAVDPRPQS</sequence>
<gene>
    <name evidence="2" type="ORF">SOCE836_092410</name>
</gene>
<organism evidence="2 3">
    <name type="scientific">Sorangium cellulosum</name>
    <name type="common">Polyangium cellulosum</name>
    <dbReference type="NCBI Taxonomy" id="56"/>
    <lineage>
        <taxon>Bacteria</taxon>
        <taxon>Pseudomonadati</taxon>
        <taxon>Myxococcota</taxon>
        <taxon>Polyangia</taxon>
        <taxon>Polyangiales</taxon>
        <taxon>Polyangiaceae</taxon>
        <taxon>Sorangium</taxon>
    </lineage>
</organism>
<evidence type="ECO:0000313" key="2">
    <source>
        <dbReference type="EMBL" id="AUX37022.1"/>
    </source>
</evidence>
<evidence type="ECO:0000256" key="1">
    <source>
        <dbReference type="SAM" id="SignalP"/>
    </source>
</evidence>
<evidence type="ECO:0008006" key="4">
    <source>
        <dbReference type="Google" id="ProtNLM"/>
    </source>
</evidence>